<evidence type="ECO:0000256" key="1">
    <source>
        <dbReference type="ARBA" id="ARBA00004141"/>
    </source>
</evidence>
<dbReference type="RefSeq" id="XP_040767155.1">
    <property type="nucleotide sequence ID" value="XM_040908200.1"/>
</dbReference>
<feature type="transmembrane region" description="Helical" evidence="5">
    <location>
        <begin position="289"/>
        <end position="313"/>
    </location>
</feature>
<feature type="domain" description="Major facilitator superfamily (MFS) profile" evidence="6">
    <location>
        <begin position="36"/>
        <end position="457"/>
    </location>
</feature>
<dbReference type="InterPro" id="IPR036259">
    <property type="entry name" value="MFS_trans_sf"/>
</dbReference>
<feature type="transmembrane region" description="Helical" evidence="5">
    <location>
        <begin position="434"/>
        <end position="451"/>
    </location>
</feature>
<feature type="transmembrane region" description="Helical" evidence="5">
    <location>
        <begin position="191"/>
        <end position="210"/>
    </location>
</feature>
<feature type="transmembrane region" description="Helical" evidence="5">
    <location>
        <begin position="127"/>
        <end position="148"/>
    </location>
</feature>
<dbReference type="Gene3D" id="1.20.1250.20">
    <property type="entry name" value="MFS general substrate transporter like domains"/>
    <property type="match status" value="1"/>
</dbReference>
<accession>A0A165FU74</accession>
<evidence type="ECO:0000313" key="8">
    <source>
        <dbReference type="Proteomes" id="UP000076871"/>
    </source>
</evidence>
<evidence type="ECO:0000259" key="6">
    <source>
        <dbReference type="PROSITE" id="PS50850"/>
    </source>
</evidence>
<proteinExistence type="predicted"/>
<dbReference type="PROSITE" id="PS50850">
    <property type="entry name" value="MFS"/>
    <property type="match status" value="1"/>
</dbReference>
<dbReference type="SUPFAM" id="SSF103473">
    <property type="entry name" value="MFS general substrate transporter"/>
    <property type="match status" value="1"/>
</dbReference>
<evidence type="ECO:0000256" key="5">
    <source>
        <dbReference type="SAM" id="Phobius"/>
    </source>
</evidence>
<dbReference type="InterPro" id="IPR011701">
    <property type="entry name" value="MFS"/>
</dbReference>
<evidence type="ECO:0000256" key="4">
    <source>
        <dbReference type="ARBA" id="ARBA00023136"/>
    </source>
</evidence>
<dbReference type="AlphaFoldDB" id="A0A165FU74"/>
<dbReference type="OrthoDB" id="3066029at2759"/>
<feature type="transmembrane region" description="Helical" evidence="5">
    <location>
        <begin position="70"/>
        <end position="90"/>
    </location>
</feature>
<evidence type="ECO:0000313" key="7">
    <source>
        <dbReference type="EMBL" id="KZT09415.1"/>
    </source>
</evidence>
<dbReference type="PANTHER" id="PTHR23502:SF64">
    <property type="entry name" value="TRANSPORTER, PUTATIVE (AFU_ORTHOLOGUE AFUA_3G11760)-RELATED"/>
    <property type="match status" value="1"/>
</dbReference>
<reference evidence="7 8" key="1">
    <citation type="journal article" date="2016" name="Mol. Biol. Evol.">
        <title>Comparative Genomics of Early-Diverging Mushroom-Forming Fungi Provides Insights into the Origins of Lignocellulose Decay Capabilities.</title>
        <authorList>
            <person name="Nagy L.G."/>
            <person name="Riley R."/>
            <person name="Tritt A."/>
            <person name="Adam C."/>
            <person name="Daum C."/>
            <person name="Floudas D."/>
            <person name="Sun H."/>
            <person name="Yadav J.S."/>
            <person name="Pangilinan J."/>
            <person name="Larsson K.H."/>
            <person name="Matsuura K."/>
            <person name="Barry K."/>
            <person name="Labutti K."/>
            <person name="Kuo R."/>
            <person name="Ohm R.A."/>
            <person name="Bhattacharya S.S."/>
            <person name="Shirouzu T."/>
            <person name="Yoshinaga Y."/>
            <person name="Martin F.M."/>
            <person name="Grigoriev I.V."/>
            <person name="Hibbett D.S."/>
        </authorList>
    </citation>
    <scope>NUCLEOTIDE SEQUENCE [LARGE SCALE GENOMIC DNA]</scope>
    <source>
        <strain evidence="7 8">93-53</strain>
    </source>
</reference>
<dbReference type="STRING" id="1314785.A0A165FU74"/>
<feature type="transmembrane region" description="Helical" evidence="5">
    <location>
        <begin position="411"/>
        <end position="428"/>
    </location>
</feature>
<name>A0A165FU74_9APHY</name>
<feature type="transmembrane region" description="Helical" evidence="5">
    <location>
        <begin position="254"/>
        <end position="277"/>
    </location>
</feature>
<feature type="transmembrane region" description="Helical" evidence="5">
    <location>
        <begin position="334"/>
        <end position="359"/>
    </location>
</feature>
<sequence>MSSEETPLLDCSSTCSIQDEHDKVYDRFSPTQKRTIVSVVSWAAIIPLFVSSSFIPSVPEIAREFGSTGAIINLAVSLSLTSVSVSSLVWATYSGHYGRRPVYLASLPCLCIGSLGVALARSVPSLMLWRVIQAFGTSSIMSVGAAVLGDIYKVEERGTAMGLFFGASLLGAALAPLVGGLATHYTSWRDMQYALFVTGLIAIALMFRYLPETSHPGTRGVDKLASASECSSKRVGWVWLNPFSSMALLRSPNILAMTLISASGLLTDYVLLIPLSYTVGVRYHITNEALIGALFMASGVGNILGSLLAGPISDRNVVKWRAHRAGEWVPEDRLRATLWPAATLVPLSVLFSGLTTRFIDGKLGIALNLACLFMNGIGADLALSPVSAYLVDLVHDRSAELIAVHDAIRNLLVALATTVFLPLIASIGVAGTDAIVTLIAYAGFGLLWTVIRYGGRMRAMVDVGYSTASTN</sequence>
<evidence type="ECO:0000256" key="2">
    <source>
        <dbReference type="ARBA" id="ARBA00022692"/>
    </source>
</evidence>
<gene>
    <name evidence="7" type="ORF">LAESUDRAFT_722382</name>
</gene>
<keyword evidence="3 5" id="KW-1133">Transmembrane helix</keyword>
<dbReference type="InterPro" id="IPR020846">
    <property type="entry name" value="MFS_dom"/>
</dbReference>
<feature type="transmembrane region" description="Helical" evidence="5">
    <location>
        <begin position="160"/>
        <end position="185"/>
    </location>
</feature>
<dbReference type="InParanoid" id="A0A165FU74"/>
<keyword evidence="2 5" id="KW-0812">Transmembrane</keyword>
<feature type="transmembrane region" description="Helical" evidence="5">
    <location>
        <begin position="36"/>
        <end position="58"/>
    </location>
</feature>
<feature type="transmembrane region" description="Helical" evidence="5">
    <location>
        <begin position="102"/>
        <end position="121"/>
    </location>
</feature>
<organism evidence="7 8">
    <name type="scientific">Laetiporus sulphureus 93-53</name>
    <dbReference type="NCBI Taxonomy" id="1314785"/>
    <lineage>
        <taxon>Eukaryota</taxon>
        <taxon>Fungi</taxon>
        <taxon>Dikarya</taxon>
        <taxon>Basidiomycota</taxon>
        <taxon>Agaricomycotina</taxon>
        <taxon>Agaricomycetes</taxon>
        <taxon>Polyporales</taxon>
        <taxon>Laetiporus</taxon>
    </lineage>
</organism>
<dbReference type="Proteomes" id="UP000076871">
    <property type="component" value="Unassembled WGS sequence"/>
</dbReference>
<protein>
    <submittedName>
        <fullName evidence="7">MFS general substrate transporter</fullName>
    </submittedName>
</protein>
<evidence type="ECO:0000256" key="3">
    <source>
        <dbReference type="ARBA" id="ARBA00022989"/>
    </source>
</evidence>
<dbReference type="GO" id="GO:0005886">
    <property type="term" value="C:plasma membrane"/>
    <property type="evidence" value="ECO:0007669"/>
    <property type="project" value="TreeGrafter"/>
</dbReference>
<dbReference type="GO" id="GO:0022857">
    <property type="term" value="F:transmembrane transporter activity"/>
    <property type="evidence" value="ECO:0007669"/>
    <property type="project" value="InterPro"/>
</dbReference>
<keyword evidence="8" id="KW-1185">Reference proteome</keyword>
<dbReference type="EMBL" id="KV427611">
    <property type="protein sequence ID" value="KZT09415.1"/>
    <property type="molecule type" value="Genomic_DNA"/>
</dbReference>
<dbReference type="GeneID" id="63825229"/>
<dbReference type="PANTHER" id="PTHR23502">
    <property type="entry name" value="MAJOR FACILITATOR SUPERFAMILY"/>
    <property type="match status" value="1"/>
</dbReference>
<dbReference type="Pfam" id="PF07690">
    <property type="entry name" value="MFS_1"/>
    <property type="match status" value="1"/>
</dbReference>
<feature type="transmembrane region" description="Helical" evidence="5">
    <location>
        <begin position="365"/>
        <end position="391"/>
    </location>
</feature>
<keyword evidence="4 5" id="KW-0472">Membrane</keyword>
<comment type="subcellular location">
    <subcellularLocation>
        <location evidence="1">Membrane</location>
        <topology evidence="1">Multi-pass membrane protein</topology>
    </subcellularLocation>
</comment>